<dbReference type="STRING" id="989403.SAMN05421798_110126"/>
<feature type="domain" description="Transposase DDE" evidence="1">
    <location>
        <begin position="32"/>
        <end position="135"/>
    </location>
</feature>
<dbReference type="InterPro" id="IPR025668">
    <property type="entry name" value="Tnp_DDE_dom"/>
</dbReference>
<dbReference type="Pfam" id="PF13737">
    <property type="entry name" value="DDE_Tnp_1_5"/>
    <property type="match status" value="1"/>
</dbReference>
<protein>
    <recommendedName>
        <fullName evidence="1">Transposase DDE domain-containing protein</fullName>
    </recommendedName>
</protein>
<evidence type="ECO:0000313" key="2">
    <source>
        <dbReference type="EMBL" id="KZL17620.1"/>
    </source>
</evidence>
<dbReference type="RefSeq" id="WP_068007319.1">
    <property type="nucleotide sequence ID" value="NZ_FOFM01000010.1"/>
</dbReference>
<dbReference type="PATRIC" id="fig|989403.3.peg.3170"/>
<proteinExistence type="predicted"/>
<evidence type="ECO:0000259" key="1">
    <source>
        <dbReference type="Pfam" id="PF13737"/>
    </source>
</evidence>
<dbReference type="EMBL" id="LMCB01000030">
    <property type="protein sequence ID" value="KZL17620.1"/>
    <property type="molecule type" value="Genomic_DNA"/>
</dbReference>
<accession>A0A165XE52</accession>
<reference evidence="2 3" key="1">
    <citation type="journal article" date="2016" name="Front. Microbiol.">
        <title>Comparative Genomic Analysis Reveals a Diverse Repertoire of Genes Involved in Prokaryote-Eukaryote Interactions within the Pseudovibrio Genus.</title>
        <authorList>
            <person name="Romano S."/>
            <person name="Fernandez-Guerra A."/>
            <person name="Reen F.J."/>
            <person name="Glockner F.O."/>
            <person name="Crowley S.P."/>
            <person name="O'Sullivan O."/>
            <person name="Cotter P.D."/>
            <person name="Adams C."/>
            <person name="Dobson A.D."/>
            <person name="O'Gara F."/>
        </authorList>
    </citation>
    <scope>NUCLEOTIDE SEQUENCE [LARGE SCALE GENOMIC DNA]</scope>
    <source>
        <strain evidence="2 3">Ad2</strain>
    </source>
</reference>
<gene>
    <name evidence="2" type="ORF">PsAD2_02956</name>
</gene>
<dbReference type="Proteomes" id="UP000076577">
    <property type="component" value="Unassembled WGS sequence"/>
</dbReference>
<dbReference type="OrthoDB" id="8451553at2"/>
<sequence length="136" mass="15531">MPFTHNADRRHKFAKADYKVTNWSDYKESLRQRSDITNWLDESVAHFWFAQTPKRRGRPAMFFDFAIKTCLRAQSAFSLALRQSEEFVRSVIALIGLDLPVRDFSTLSRRSGGLVFSKPKPECVSAPSTVVIDSTA</sequence>
<comment type="caution">
    <text evidence="2">The sequence shown here is derived from an EMBL/GenBank/DDBJ whole genome shotgun (WGS) entry which is preliminary data.</text>
</comment>
<keyword evidence="3" id="KW-1185">Reference proteome</keyword>
<organism evidence="2 3">
    <name type="scientific">Pseudovibrio axinellae</name>
    <dbReference type="NCBI Taxonomy" id="989403"/>
    <lineage>
        <taxon>Bacteria</taxon>
        <taxon>Pseudomonadati</taxon>
        <taxon>Pseudomonadota</taxon>
        <taxon>Alphaproteobacteria</taxon>
        <taxon>Hyphomicrobiales</taxon>
        <taxon>Stappiaceae</taxon>
        <taxon>Pseudovibrio</taxon>
    </lineage>
</organism>
<evidence type="ECO:0000313" key="3">
    <source>
        <dbReference type="Proteomes" id="UP000076577"/>
    </source>
</evidence>
<name>A0A165XE52_9HYPH</name>
<dbReference type="AlphaFoldDB" id="A0A165XE52"/>